<comment type="caution">
    <text evidence="1">The sequence shown here is derived from an EMBL/GenBank/DDBJ whole genome shotgun (WGS) entry which is preliminary data.</text>
</comment>
<dbReference type="EMBL" id="JAEDXU010000007">
    <property type="protein sequence ID" value="MBP1047395.1"/>
    <property type="molecule type" value="Genomic_DNA"/>
</dbReference>
<proteinExistence type="predicted"/>
<dbReference type="RefSeq" id="WP_209558173.1">
    <property type="nucleotide sequence ID" value="NZ_JAEDXU010000007.1"/>
</dbReference>
<dbReference type="Proteomes" id="UP000673375">
    <property type="component" value="Unassembled WGS sequence"/>
</dbReference>
<gene>
    <name evidence="1" type="ORF">I6N96_14010</name>
</gene>
<protein>
    <recommendedName>
        <fullName evidence="3">HNH endonuclease</fullName>
    </recommendedName>
</protein>
<organism evidence="1 2">
    <name type="scientific">Enterococcus larvae</name>
    <dbReference type="NCBI Taxonomy" id="2794352"/>
    <lineage>
        <taxon>Bacteria</taxon>
        <taxon>Bacillati</taxon>
        <taxon>Bacillota</taxon>
        <taxon>Bacilli</taxon>
        <taxon>Lactobacillales</taxon>
        <taxon>Enterococcaceae</taxon>
        <taxon>Enterococcus</taxon>
    </lineage>
</organism>
<name>A0ABS4CMY6_9ENTE</name>
<evidence type="ECO:0000313" key="2">
    <source>
        <dbReference type="Proteomes" id="UP000673375"/>
    </source>
</evidence>
<keyword evidence="2" id="KW-1185">Reference proteome</keyword>
<sequence length="255" mass="29452">MSYKRVKLVGANCPDCRRKLDILLDDVGQDTLCLCFRCRSVYTFDGQKLNKLSISRQAIKPETVGLEDLVAALPEKNQYKGKGSQLRQNDWGFQRSWLSLAEYERQFGETLGYNQCDLRRESTVCKWCGKELPKGRRSFCKDSCSRNYSQATFTKRHMASLPYRIACRDRFYCQVSGEDLAQYNRHGIRIPASNGELAIHHLVFVSQNGTDHEQNLLTVSAEIHKAYHSGESPIVDMVHKIREERLKDYAEKMHF</sequence>
<accession>A0ABS4CMY6</accession>
<evidence type="ECO:0008006" key="3">
    <source>
        <dbReference type="Google" id="ProtNLM"/>
    </source>
</evidence>
<evidence type="ECO:0000313" key="1">
    <source>
        <dbReference type="EMBL" id="MBP1047395.1"/>
    </source>
</evidence>
<reference evidence="1 2" key="1">
    <citation type="submission" date="2020-12" db="EMBL/GenBank/DDBJ databases">
        <title>Vagococcus allomyrinae sp. nov. and Enterococcus lavae sp. nov., isolated from the larvae of Allomyrina dichotoma.</title>
        <authorList>
            <person name="Lee S.D."/>
        </authorList>
    </citation>
    <scope>NUCLEOTIDE SEQUENCE [LARGE SCALE GENOMIC DNA]</scope>
    <source>
        <strain evidence="1 2">BWM-S5</strain>
    </source>
</reference>